<name>A0A4Z2H5N5_9TELE</name>
<comment type="caution">
    <text evidence="3">The sequence shown here is derived from an EMBL/GenBank/DDBJ whole genome shotgun (WGS) entry which is preliminary data.</text>
</comment>
<keyword evidence="2" id="KW-0472">Membrane</keyword>
<keyword evidence="2" id="KW-1133">Transmembrane helix</keyword>
<keyword evidence="2" id="KW-0812">Transmembrane</keyword>
<keyword evidence="4" id="KW-1185">Reference proteome</keyword>
<dbReference type="Proteomes" id="UP000314294">
    <property type="component" value="Unassembled WGS sequence"/>
</dbReference>
<accession>A0A4Z2H5N5</accession>
<reference evidence="3 4" key="1">
    <citation type="submission" date="2019-03" db="EMBL/GenBank/DDBJ databases">
        <title>First draft genome of Liparis tanakae, snailfish: a comprehensive survey of snailfish specific genes.</title>
        <authorList>
            <person name="Kim W."/>
            <person name="Song I."/>
            <person name="Jeong J.-H."/>
            <person name="Kim D."/>
            <person name="Kim S."/>
            <person name="Ryu S."/>
            <person name="Song J.Y."/>
            <person name="Lee S.K."/>
        </authorList>
    </citation>
    <scope>NUCLEOTIDE SEQUENCE [LARGE SCALE GENOMIC DNA]</scope>
    <source>
        <tissue evidence="3">Muscle</tissue>
    </source>
</reference>
<gene>
    <name evidence="3" type="ORF">EYF80_029156</name>
</gene>
<feature type="region of interest" description="Disordered" evidence="1">
    <location>
        <begin position="90"/>
        <end position="110"/>
    </location>
</feature>
<feature type="transmembrane region" description="Helical" evidence="2">
    <location>
        <begin position="16"/>
        <end position="38"/>
    </location>
</feature>
<sequence length="110" mass="12021">MEDVVMRGKRDQNRSVNVLGLVAPTLALPLRFIMHLFLHPTSIRRLPFIISGRVEGGVSGAGWRRDGVLDQSALVEVVRRAPARSSVEAPFIGPAPHISPPPPQRLCGVR</sequence>
<proteinExistence type="predicted"/>
<evidence type="ECO:0000313" key="4">
    <source>
        <dbReference type="Proteomes" id="UP000314294"/>
    </source>
</evidence>
<evidence type="ECO:0000256" key="1">
    <source>
        <dbReference type="SAM" id="MobiDB-lite"/>
    </source>
</evidence>
<evidence type="ECO:0000256" key="2">
    <source>
        <dbReference type="SAM" id="Phobius"/>
    </source>
</evidence>
<organism evidence="3 4">
    <name type="scientific">Liparis tanakae</name>
    <name type="common">Tanaka's snailfish</name>
    <dbReference type="NCBI Taxonomy" id="230148"/>
    <lineage>
        <taxon>Eukaryota</taxon>
        <taxon>Metazoa</taxon>
        <taxon>Chordata</taxon>
        <taxon>Craniata</taxon>
        <taxon>Vertebrata</taxon>
        <taxon>Euteleostomi</taxon>
        <taxon>Actinopterygii</taxon>
        <taxon>Neopterygii</taxon>
        <taxon>Teleostei</taxon>
        <taxon>Neoteleostei</taxon>
        <taxon>Acanthomorphata</taxon>
        <taxon>Eupercaria</taxon>
        <taxon>Perciformes</taxon>
        <taxon>Cottioidei</taxon>
        <taxon>Cottales</taxon>
        <taxon>Liparidae</taxon>
        <taxon>Liparis</taxon>
    </lineage>
</organism>
<dbReference type="EMBL" id="SRLO01000331">
    <property type="protein sequence ID" value="TNN60555.1"/>
    <property type="molecule type" value="Genomic_DNA"/>
</dbReference>
<evidence type="ECO:0000313" key="3">
    <source>
        <dbReference type="EMBL" id="TNN60555.1"/>
    </source>
</evidence>
<protein>
    <submittedName>
        <fullName evidence="3">Uncharacterized protein</fullName>
    </submittedName>
</protein>
<dbReference type="AlphaFoldDB" id="A0A4Z2H5N5"/>